<proteinExistence type="predicted"/>
<keyword evidence="1" id="KW-0472">Membrane</keyword>
<sequence length="69" mass="7696">MVSLVFWSGIFRRNIKSIVLALIILVLYAGYFGGIVTGKEGISWESQFIKGAIPRNYTGLGLQVRYRTG</sequence>
<comment type="caution">
    <text evidence="2">The sequence shown here is derived from an EMBL/GenBank/DDBJ whole genome shotgun (WGS) entry which is preliminary data.</text>
</comment>
<name>A0A9D7SUB2_9BACT</name>
<accession>A0A9D7SUB2</accession>
<dbReference type="EMBL" id="JADKGY010000016">
    <property type="protein sequence ID" value="MBK9983298.1"/>
    <property type="molecule type" value="Genomic_DNA"/>
</dbReference>
<protein>
    <submittedName>
        <fullName evidence="2">Uncharacterized protein</fullName>
    </submittedName>
</protein>
<evidence type="ECO:0000256" key="1">
    <source>
        <dbReference type="SAM" id="Phobius"/>
    </source>
</evidence>
<organism evidence="2 3">
    <name type="scientific">Candidatus Opimibacter skivensis</name>
    <dbReference type="NCBI Taxonomy" id="2982028"/>
    <lineage>
        <taxon>Bacteria</taxon>
        <taxon>Pseudomonadati</taxon>
        <taxon>Bacteroidota</taxon>
        <taxon>Saprospiria</taxon>
        <taxon>Saprospirales</taxon>
        <taxon>Saprospiraceae</taxon>
        <taxon>Candidatus Opimibacter</taxon>
    </lineage>
</organism>
<keyword evidence="1" id="KW-0812">Transmembrane</keyword>
<evidence type="ECO:0000313" key="3">
    <source>
        <dbReference type="Proteomes" id="UP000808337"/>
    </source>
</evidence>
<evidence type="ECO:0000313" key="2">
    <source>
        <dbReference type="EMBL" id="MBK9983298.1"/>
    </source>
</evidence>
<gene>
    <name evidence="2" type="ORF">IPP15_13015</name>
</gene>
<keyword evidence="1" id="KW-1133">Transmembrane helix</keyword>
<feature type="transmembrane region" description="Helical" evidence="1">
    <location>
        <begin position="18"/>
        <end position="36"/>
    </location>
</feature>
<dbReference type="AlphaFoldDB" id="A0A9D7SUB2"/>
<dbReference type="Proteomes" id="UP000808337">
    <property type="component" value="Unassembled WGS sequence"/>
</dbReference>
<reference evidence="2 3" key="1">
    <citation type="submission" date="2020-10" db="EMBL/GenBank/DDBJ databases">
        <title>Connecting structure to function with the recovery of over 1000 high-quality activated sludge metagenome-assembled genomes encoding full-length rRNA genes using long-read sequencing.</title>
        <authorList>
            <person name="Singleton C.M."/>
            <person name="Petriglieri F."/>
            <person name="Kristensen J.M."/>
            <person name="Kirkegaard R.H."/>
            <person name="Michaelsen T.Y."/>
            <person name="Andersen M.H."/>
            <person name="Karst S.M."/>
            <person name="Dueholm M.S."/>
            <person name="Nielsen P.H."/>
            <person name="Albertsen M."/>
        </authorList>
    </citation>
    <scope>NUCLEOTIDE SEQUENCE [LARGE SCALE GENOMIC DNA]</scope>
    <source>
        <strain evidence="2">Ribe_18-Q3-R11-54_MAXAC.273</strain>
    </source>
</reference>